<evidence type="ECO:0000259" key="1">
    <source>
        <dbReference type="Pfam" id="PF26103"/>
    </source>
</evidence>
<organism evidence="2 3">
    <name type="scientific">Intoshia linei</name>
    <dbReference type="NCBI Taxonomy" id="1819745"/>
    <lineage>
        <taxon>Eukaryota</taxon>
        <taxon>Metazoa</taxon>
        <taxon>Spiralia</taxon>
        <taxon>Lophotrochozoa</taxon>
        <taxon>Mesozoa</taxon>
        <taxon>Orthonectida</taxon>
        <taxon>Rhopaluridae</taxon>
        <taxon>Intoshia</taxon>
    </lineage>
</organism>
<evidence type="ECO:0000313" key="2">
    <source>
        <dbReference type="EMBL" id="OAF71327.1"/>
    </source>
</evidence>
<reference evidence="2 3" key="1">
    <citation type="submission" date="2016-04" db="EMBL/GenBank/DDBJ databases">
        <title>The genome of Intoshia linei affirms orthonectids as highly simplified spiralians.</title>
        <authorList>
            <person name="Mikhailov K.V."/>
            <person name="Slusarev G.S."/>
            <person name="Nikitin M.A."/>
            <person name="Logacheva M.D."/>
            <person name="Penin A."/>
            <person name="Aleoshin V."/>
            <person name="Panchin Y.V."/>
        </authorList>
    </citation>
    <scope>NUCLEOTIDE SEQUENCE [LARGE SCALE GENOMIC DNA]</scope>
    <source>
        <strain evidence="2">Intl2013</strain>
        <tissue evidence="2">Whole animal</tissue>
    </source>
</reference>
<dbReference type="Pfam" id="PF26103">
    <property type="entry name" value="TPR_Epg5"/>
    <property type="match status" value="1"/>
</dbReference>
<dbReference type="InterPro" id="IPR059030">
    <property type="entry name" value="TPR_Epg5_mid"/>
</dbReference>
<dbReference type="EMBL" id="LWCA01000061">
    <property type="protein sequence ID" value="OAF71327.1"/>
    <property type="molecule type" value="Genomic_DNA"/>
</dbReference>
<feature type="domain" description="Epg5-like central TPR repeats" evidence="1">
    <location>
        <begin position="558"/>
        <end position="953"/>
    </location>
</feature>
<evidence type="ECO:0000313" key="3">
    <source>
        <dbReference type="Proteomes" id="UP000078046"/>
    </source>
</evidence>
<dbReference type="GO" id="GO:0097352">
    <property type="term" value="P:autophagosome maturation"/>
    <property type="evidence" value="ECO:0007669"/>
    <property type="project" value="TreeGrafter"/>
</dbReference>
<keyword evidence="3" id="KW-1185">Reference proteome</keyword>
<protein>
    <recommendedName>
        <fullName evidence="1">Epg5-like central TPR repeats domain-containing protein</fullName>
    </recommendedName>
</protein>
<name>A0A177BAI7_9BILA</name>
<dbReference type="PANTHER" id="PTHR31139:SF4">
    <property type="entry name" value="ECTOPIC P GRANULES PROTEIN 5 HOMOLOG"/>
    <property type="match status" value="1"/>
</dbReference>
<proteinExistence type="predicted"/>
<comment type="caution">
    <text evidence="2">The sequence shown here is derived from an EMBL/GenBank/DDBJ whole genome shotgun (WGS) entry which is preliminary data.</text>
</comment>
<sequence length="1444" mass="171094">MDVLMDNYVFLRSIDYNIHKLCVVRDIYQHIKKLHILKILKHVDIIVQSENVSYRYYFKNCTNDLIRLIIPRVLSSKDPDGKIREKFKHTIMTYIGEIEINDLQCEKLDNVYLVEQMHNIDEIFLIIESIISWQMWFESKNNVNILNALFKKCSDNSNYQKKLLDFLIKIYEDILDKYYKIESGEKNIDEDENKTFKDIWISSKWPVQSTIYNNQFKNAYYISFYFIYCLQMYEEKNELWKKIKYVDYDVSDSNFLESVQNFKNECRIPSKTSTSILLWVEFIKRLSVDSIITMNAWNRTNFDPQIIRKYLKLKKGKSVFNDLNLMAEELNIYYTNLVKKHKLDLFDKYNKEISFQKDNKSLENSITLYNRKISYSQSFCYWLQEERFLDSNMYTLPLPSQYNGDLLTEFVEGDRVSCRAECKKYLGSCSGEAVLKKRINSVISNEVLKKNMNENMSTRIHLISTIIKNMNIRPVAIIEQFEQITKFYIELKNQFLKDKNEKKLTEICNICGNIFHFLIEIFNECATYDYRINSHIKKSMDMIGNEFIKTDVKNNYILFQYIVNNNCKNSIVCNAFQPITNFNNFVKFYETTINKIEENKFDFTLNLLPKFDIKKWYSLLKGDEEDIKNIYKIIIQSYFKINEMNNSQVDALLTIIKDHFKIIITHTFKTHYHVVLFELLELSKNKINNAQIWSDLYDITKENGEEILKNILIQDVHEIMKLVSNYLMKHRLSLIEKLEIDTKNYTKYNLKSQENQVEMVKQLKNGHIVSLPEKSTLYSFWSKYTTPFSQLFHLISIKSIEMSFSDPTFSILKDDERVSLLWESIITFYEPWIKPIKSTDLNNQYLPWNQNDEINVYEMIEMFFSVIVKLMDTYLDFDINVNNLPLNLALNYYEKNIENSNCLFMNCVYRDQFVKINWKHFQPCESTIMLMTKYCNTNDNKPIIMKILADVDWISISNKILKTEDDNFIRIYHRNLLGVFCHALVDNPIKKNDFYDYINVITNLKSKYIDADSLVAAVTVVMNNLSIDIVLHSLTCNIKYDCSEDDKEQVKSHHMIYVVMITSVVQQLLPKISNHANLTIKLYSMLLEDVTIILSSIPTTNSMKNMDIIYKPIISLLNCVEYNNIQLFINTTIEWMFVLSTNQKTDEKMSNFIERFIALIMLRMYRSDILYSLCNAMMDNFSKETNSFEVIIEHIKESNVNHVHDIIQTALYSCRPILSKRKTLSKIINDTLTKSLLPAKCPITAIVFAVLIKYLRNVYLSDKNKLIEIFKLYSKIIIEFCTDMNQTRYVIILLNDMFSFIDKLVYPDSPLLQELGREIKDFVEIIDVKLLKRHLHSIMPIPLNNATPYVQYMAFVAVFLSANLYSKNNNVRYDSSIHLSQWDLPYSSDFVKFTEKTFKVLLSKKNEQYSTKISQLAIRYIYESSFNLLNIADIMRDLNHLYFS</sequence>
<dbReference type="GO" id="GO:0005737">
    <property type="term" value="C:cytoplasm"/>
    <property type="evidence" value="ECO:0007669"/>
    <property type="project" value="TreeGrafter"/>
</dbReference>
<gene>
    <name evidence="2" type="ORF">A3Q56_00927</name>
</gene>
<dbReference type="PANTHER" id="PTHR31139">
    <property type="entry name" value="ECTOPIC P GRANULES PROTEIN 5 HOMOLOG"/>
    <property type="match status" value="1"/>
</dbReference>
<accession>A0A177BAI7</accession>
<dbReference type="Proteomes" id="UP000078046">
    <property type="component" value="Unassembled WGS sequence"/>
</dbReference>
<dbReference type="InterPro" id="IPR051436">
    <property type="entry name" value="Autophagy-related_EPG5"/>
</dbReference>